<sequence>MSEKLTELDEVFASEGLSERLHRVAGPMHESARNFWRMAIADTSLTPRMKELLLLAMHATATSVNERAIARHVKRAVVAGASESDVIDVLVSVVGAANHALYFAVPILVEQLRHVEGEDQACAPLRADVEMVKARFVETRGFWNQERESIASLLPDYFIALSKISMSPWEAGSLTPKEREFIYIAIDCSVTHMYGPGLAMHIRNALRHGATSAEILAIFQLSALLGLEGYIMGAEGL</sequence>
<dbReference type="InterPro" id="IPR003779">
    <property type="entry name" value="CMD-like"/>
</dbReference>
<dbReference type="Proteomes" id="UP000559809">
    <property type="component" value="Unassembled WGS sequence"/>
</dbReference>
<dbReference type="PANTHER" id="PTHR33930">
    <property type="entry name" value="ALKYL HYDROPEROXIDE REDUCTASE AHPD"/>
    <property type="match status" value="1"/>
</dbReference>
<reference evidence="2 3" key="1">
    <citation type="submission" date="2020-07" db="EMBL/GenBank/DDBJ databases">
        <title>Taxonomic revisions and descriptions of new bacterial species based on genomic comparisons in the high-G+C-content subgroup of the family Alcaligenaceae.</title>
        <authorList>
            <person name="Szabo A."/>
            <person name="Felfoldi T."/>
        </authorList>
    </citation>
    <scope>NUCLEOTIDE SEQUENCE [LARGE SCALE GENOMIC DNA]</scope>
    <source>
        <strain evidence="2 3">LMG 24012</strain>
    </source>
</reference>
<comment type="caution">
    <text evidence="2">The sequence shown here is derived from an EMBL/GenBank/DDBJ whole genome shotgun (WGS) entry which is preliminary data.</text>
</comment>
<keyword evidence="3" id="KW-1185">Reference proteome</keyword>
<dbReference type="AlphaFoldDB" id="A0A853G1D7"/>
<evidence type="ECO:0000313" key="2">
    <source>
        <dbReference type="EMBL" id="NYT49692.1"/>
    </source>
</evidence>
<dbReference type="RefSeq" id="WP_180155004.1">
    <property type="nucleotide sequence ID" value="NZ_JACCEM010000005.1"/>
</dbReference>
<proteinExistence type="predicted"/>
<gene>
    <name evidence="2" type="ORF">H0A72_10285</name>
</gene>
<name>A0A853G1D7_9BURK</name>
<dbReference type="SUPFAM" id="SSF69118">
    <property type="entry name" value="AhpD-like"/>
    <property type="match status" value="1"/>
</dbReference>
<protein>
    <submittedName>
        <fullName evidence="2">Carboxymuconolactone decarboxylase family protein</fullName>
    </submittedName>
</protein>
<dbReference type="Pfam" id="PF02627">
    <property type="entry name" value="CMD"/>
    <property type="match status" value="1"/>
</dbReference>
<dbReference type="Gene3D" id="1.20.1290.10">
    <property type="entry name" value="AhpD-like"/>
    <property type="match status" value="1"/>
</dbReference>
<accession>A0A853G1D7</accession>
<evidence type="ECO:0000259" key="1">
    <source>
        <dbReference type="Pfam" id="PF02627"/>
    </source>
</evidence>
<dbReference type="InterPro" id="IPR029032">
    <property type="entry name" value="AhpD-like"/>
</dbReference>
<organism evidence="2 3">
    <name type="scientific">Parapusillimonas granuli</name>
    <dbReference type="NCBI Taxonomy" id="380911"/>
    <lineage>
        <taxon>Bacteria</taxon>
        <taxon>Pseudomonadati</taxon>
        <taxon>Pseudomonadota</taxon>
        <taxon>Betaproteobacteria</taxon>
        <taxon>Burkholderiales</taxon>
        <taxon>Alcaligenaceae</taxon>
        <taxon>Parapusillimonas</taxon>
    </lineage>
</organism>
<dbReference type="PANTHER" id="PTHR33930:SF2">
    <property type="entry name" value="BLR3452 PROTEIN"/>
    <property type="match status" value="1"/>
</dbReference>
<dbReference type="GO" id="GO:0051920">
    <property type="term" value="F:peroxiredoxin activity"/>
    <property type="evidence" value="ECO:0007669"/>
    <property type="project" value="InterPro"/>
</dbReference>
<dbReference type="EMBL" id="JACCEM010000005">
    <property type="protein sequence ID" value="NYT49692.1"/>
    <property type="molecule type" value="Genomic_DNA"/>
</dbReference>
<feature type="domain" description="Carboxymuconolactone decarboxylase-like" evidence="1">
    <location>
        <begin position="155"/>
        <end position="223"/>
    </location>
</feature>
<evidence type="ECO:0000313" key="3">
    <source>
        <dbReference type="Proteomes" id="UP000559809"/>
    </source>
</evidence>